<gene>
    <name evidence="1" type="ORF">AVEN_7730_1</name>
</gene>
<proteinExistence type="predicted"/>
<sequence>MQIFHELKTKTLNGKHVIAEPHVRLLSASLVGRRSIYPPESCRRLLLLIYLRITSHLCPDNVAGRSCHCVDNQRLRFAENVFIKVACQNPFVAAVPAFIARLWSFLTKTQKTRQWTVTGFCC</sequence>
<name>A0A4Y2RVY7_ARAVE</name>
<accession>A0A4Y2RVY7</accession>
<reference evidence="1 2" key="1">
    <citation type="journal article" date="2019" name="Sci. Rep.">
        <title>Orb-weaving spider Araneus ventricosus genome elucidates the spidroin gene catalogue.</title>
        <authorList>
            <person name="Kono N."/>
            <person name="Nakamura H."/>
            <person name="Ohtoshi R."/>
            <person name="Moran D.A.P."/>
            <person name="Shinohara A."/>
            <person name="Yoshida Y."/>
            <person name="Fujiwara M."/>
            <person name="Mori M."/>
            <person name="Tomita M."/>
            <person name="Arakawa K."/>
        </authorList>
    </citation>
    <scope>NUCLEOTIDE SEQUENCE [LARGE SCALE GENOMIC DNA]</scope>
</reference>
<evidence type="ECO:0000313" key="1">
    <source>
        <dbReference type="EMBL" id="GBN79155.1"/>
    </source>
</evidence>
<comment type="caution">
    <text evidence="1">The sequence shown here is derived from an EMBL/GenBank/DDBJ whole genome shotgun (WGS) entry which is preliminary data.</text>
</comment>
<dbReference type="EMBL" id="BGPR01018436">
    <property type="protein sequence ID" value="GBN79155.1"/>
    <property type="molecule type" value="Genomic_DNA"/>
</dbReference>
<dbReference type="Proteomes" id="UP000499080">
    <property type="component" value="Unassembled WGS sequence"/>
</dbReference>
<keyword evidence="2" id="KW-1185">Reference proteome</keyword>
<dbReference type="AlphaFoldDB" id="A0A4Y2RVY7"/>
<evidence type="ECO:0000313" key="2">
    <source>
        <dbReference type="Proteomes" id="UP000499080"/>
    </source>
</evidence>
<protein>
    <submittedName>
        <fullName evidence="1">Uncharacterized protein</fullName>
    </submittedName>
</protein>
<organism evidence="1 2">
    <name type="scientific">Araneus ventricosus</name>
    <name type="common">Orbweaver spider</name>
    <name type="synonym">Epeira ventricosa</name>
    <dbReference type="NCBI Taxonomy" id="182803"/>
    <lineage>
        <taxon>Eukaryota</taxon>
        <taxon>Metazoa</taxon>
        <taxon>Ecdysozoa</taxon>
        <taxon>Arthropoda</taxon>
        <taxon>Chelicerata</taxon>
        <taxon>Arachnida</taxon>
        <taxon>Araneae</taxon>
        <taxon>Araneomorphae</taxon>
        <taxon>Entelegynae</taxon>
        <taxon>Araneoidea</taxon>
        <taxon>Araneidae</taxon>
        <taxon>Araneus</taxon>
    </lineage>
</organism>